<evidence type="ECO:0000313" key="4">
    <source>
        <dbReference type="EMBL" id="MBC3882547.1"/>
    </source>
</evidence>
<feature type="transmembrane region" description="Helical" evidence="1">
    <location>
        <begin position="12"/>
        <end position="32"/>
    </location>
</feature>
<comment type="caution">
    <text evidence="4">The sequence shown here is derived from an EMBL/GenBank/DDBJ whole genome shotgun (WGS) entry which is preliminary data.</text>
</comment>
<evidence type="ECO:0008006" key="6">
    <source>
        <dbReference type="Google" id="ProtNLM"/>
    </source>
</evidence>
<accession>A0A923HTY4</accession>
<feature type="domain" description="Type 4 fimbrial biogenesis protein PilX N-terminal" evidence="3">
    <location>
        <begin position="11"/>
        <end position="60"/>
    </location>
</feature>
<sequence>MKTNRNKNQHGFVLPVSMIFLIVMTMLAVTAIRKATMDEKIGGNLRAQESAFQAAEKGLRFCERSLDLAAGSTTMCQLRAGSTINVLTSQDAYDDTNVMANFPSKWKDKTVWTSGDVVTVSGTDELKGVASQPQCLVERWPLPGRDQNSWPYVITARGVGSVDTAVVVLQEVIRCGNY</sequence>
<evidence type="ECO:0000259" key="2">
    <source>
        <dbReference type="Pfam" id="PF13681"/>
    </source>
</evidence>
<keyword evidence="1" id="KW-0812">Transmembrane</keyword>
<dbReference type="Proteomes" id="UP000627446">
    <property type="component" value="Unassembled WGS sequence"/>
</dbReference>
<dbReference type="RefSeq" id="WP_186917171.1">
    <property type="nucleotide sequence ID" value="NZ_JACOFZ010000006.1"/>
</dbReference>
<evidence type="ECO:0000259" key="3">
    <source>
        <dbReference type="Pfam" id="PF14341"/>
    </source>
</evidence>
<gene>
    <name evidence="4" type="ORF">H8K36_14240</name>
</gene>
<dbReference type="InterPro" id="IPR025746">
    <property type="entry name" value="PilX_N_dom"/>
</dbReference>
<reference evidence="4" key="1">
    <citation type="submission" date="2020-08" db="EMBL/GenBank/DDBJ databases">
        <title>Novel species isolated from subtropical streams in China.</title>
        <authorList>
            <person name="Lu H."/>
        </authorList>
    </citation>
    <scope>NUCLEOTIDE SEQUENCE</scope>
    <source>
        <strain evidence="4">LX22W</strain>
    </source>
</reference>
<keyword evidence="5" id="KW-1185">Reference proteome</keyword>
<dbReference type="Pfam" id="PF14341">
    <property type="entry name" value="PilX_N"/>
    <property type="match status" value="1"/>
</dbReference>
<organism evidence="4 5">
    <name type="scientific">Undibacterium nitidum</name>
    <dbReference type="NCBI Taxonomy" id="2762298"/>
    <lineage>
        <taxon>Bacteria</taxon>
        <taxon>Pseudomonadati</taxon>
        <taxon>Pseudomonadota</taxon>
        <taxon>Betaproteobacteria</taxon>
        <taxon>Burkholderiales</taxon>
        <taxon>Oxalobacteraceae</taxon>
        <taxon>Undibacterium</taxon>
    </lineage>
</organism>
<proteinExistence type="predicted"/>
<feature type="domain" description="PilX/PilW C-terminal" evidence="2">
    <location>
        <begin position="95"/>
        <end position="174"/>
    </location>
</feature>
<keyword evidence="1" id="KW-0472">Membrane</keyword>
<evidence type="ECO:0000313" key="5">
    <source>
        <dbReference type="Proteomes" id="UP000627446"/>
    </source>
</evidence>
<keyword evidence="1" id="KW-1133">Transmembrane helix</keyword>
<dbReference type="AlphaFoldDB" id="A0A923HTY4"/>
<evidence type="ECO:0000256" key="1">
    <source>
        <dbReference type="SAM" id="Phobius"/>
    </source>
</evidence>
<dbReference type="Pfam" id="PF13681">
    <property type="entry name" value="PilX"/>
    <property type="match status" value="1"/>
</dbReference>
<dbReference type="EMBL" id="JACOFZ010000006">
    <property type="protein sequence ID" value="MBC3882547.1"/>
    <property type="molecule type" value="Genomic_DNA"/>
</dbReference>
<protein>
    <recommendedName>
        <fullName evidence="6">Type IV pilus assembly protein PilX</fullName>
    </recommendedName>
</protein>
<name>A0A923HTY4_9BURK</name>
<dbReference type="InterPro" id="IPR025205">
    <property type="entry name" value="PilX/PilW_C"/>
</dbReference>